<evidence type="ECO:0000259" key="2">
    <source>
        <dbReference type="Pfam" id="PF04717"/>
    </source>
</evidence>
<comment type="caution">
    <text evidence="3">The sequence shown here is derived from an EMBL/GenBank/DDBJ whole genome shotgun (WGS) entry which is preliminary data.</text>
</comment>
<protein>
    <submittedName>
        <fullName evidence="3">Uncharacterized protein involved in type VI secretion and phage assembly</fullName>
    </submittedName>
</protein>
<dbReference type="SUPFAM" id="SSF69279">
    <property type="entry name" value="Phage tail proteins"/>
    <property type="match status" value="1"/>
</dbReference>
<dbReference type="Gene3D" id="3.55.50.10">
    <property type="entry name" value="Baseplate protein-like domains"/>
    <property type="match status" value="1"/>
</dbReference>
<accession>A0A2M9BY11</accession>
<dbReference type="AlphaFoldDB" id="A0A2M9BY11"/>
<dbReference type="SUPFAM" id="SSF69255">
    <property type="entry name" value="gp5 N-terminal domain-like"/>
    <property type="match status" value="1"/>
</dbReference>
<evidence type="ECO:0000313" key="4">
    <source>
        <dbReference type="Proteomes" id="UP000228740"/>
    </source>
</evidence>
<dbReference type="InterPro" id="IPR037026">
    <property type="entry name" value="Vgr_OB-fold_dom_sf"/>
</dbReference>
<dbReference type="Proteomes" id="UP000228740">
    <property type="component" value="Unassembled WGS sequence"/>
</dbReference>
<feature type="compositionally biased region" description="Basic and acidic residues" evidence="1">
    <location>
        <begin position="643"/>
        <end position="663"/>
    </location>
</feature>
<dbReference type="EMBL" id="PGFD01000003">
    <property type="protein sequence ID" value="PJJ62956.1"/>
    <property type="molecule type" value="Genomic_DNA"/>
</dbReference>
<dbReference type="InterPro" id="IPR006531">
    <property type="entry name" value="Gp5/Vgr_OB"/>
</dbReference>
<feature type="domain" description="Gp5/Type VI secretion system Vgr protein OB-fold" evidence="2">
    <location>
        <begin position="418"/>
        <end position="497"/>
    </location>
</feature>
<sequence length="663" mass="73430">METLVWIFFLSLTYHNHKIMSTTSENTQEAYFRPTQNADGVSGNHHSGINRLVKLSLVIEGQVIKYYKYFKLTQSAVRHHEFALTLAHDTFGNRQSHALEDANKLLGKRLTAVISYKDIENSPERTFVGVITGVGFSQEKMSLGNIVLTGHSPTILLDGAPHIQSFGGNQPVNMGIIADNVIKQGLDKSRFDVRIDTNDYSQIVYSSQYNETHYNYLARMAEAYGEQFYYDGEVLHFGKLPPQNKPIKLLYGSNADHIKVELKAVHIKPEFYGYNSSRHEKLTSGTTPITHTSDLAKIAYGHNDAIYKTPALQIAPIKASTHLDVEHSQRSTSGSEAVNVFSLSGSTTVPFLHPGCIVDVQMRKPDTNETAYFTKIMITETVHEIDTIGRYTGSFAGIASDTGFLPKPEFMVPKAEPQTATVISNADPEGQGRVQVRFDWQTNDTTHFIRMMSPDAGGTDRITQNRGYVAIPEVGDQVMVNFVHNHPDRPFVMGGMFHGQVGLGGGADNRVKSIQTRSGHKVIFTEDESIIITDKSGNEIHLDTTGSNITITAPETMTLNCRNMNINVGENMTTSVGMNKSDTIMANHTESIGSMKYVTTGADFMTNVVGKMSHYVKGDMEVYGEKEHKLTSLKGVEVSSQGKVEHHAEKEVQNNSGEKSKNH</sequence>
<gene>
    <name evidence="3" type="ORF">CLV73_3473</name>
</gene>
<dbReference type="Gene3D" id="2.40.50.230">
    <property type="entry name" value="Gp5 N-terminal domain"/>
    <property type="match status" value="1"/>
</dbReference>
<feature type="region of interest" description="Disordered" evidence="1">
    <location>
        <begin position="636"/>
        <end position="663"/>
    </location>
</feature>
<dbReference type="Pfam" id="PF04717">
    <property type="entry name" value="Phage_base_V"/>
    <property type="match status" value="1"/>
</dbReference>
<organism evidence="3 4">
    <name type="scientific">Chryseobacterium geocarposphaerae</name>
    <dbReference type="NCBI Taxonomy" id="1416776"/>
    <lineage>
        <taxon>Bacteria</taxon>
        <taxon>Pseudomonadati</taxon>
        <taxon>Bacteroidota</taxon>
        <taxon>Flavobacteriia</taxon>
        <taxon>Flavobacteriales</taxon>
        <taxon>Weeksellaceae</taxon>
        <taxon>Chryseobacterium group</taxon>
        <taxon>Chryseobacterium</taxon>
    </lineage>
</organism>
<proteinExistence type="predicted"/>
<reference evidence="3 4" key="1">
    <citation type="submission" date="2017-11" db="EMBL/GenBank/DDBJ databases">
        <title>Genomic Encyclopedia of Archaeal and Bacterial Type Strains, Phase II (KMG-II): From Individual Species to Whole Genera.</title>
        <authorList>
            <person name="Goeker M."/>
        </authorList>
    </citation>
    <scope>NUCLEOTIDE SEQUENCE [LARGE SCALE GENOMIC DNA]</scope>
    <source>
        <strain evidence="3 4">DSM 27617</strain>
    </source>
</reference>
<evidence type="ECO:0000313" key="3">
    <source>
        <dbReference type="EMBL" id="PJJ62956.1"/>
    </source>
</evidence>
<name>A0A2M9BY11_9FLAO</name>
<evidence type="ECO:0000256" key="1">
    <source>
        <dbReference type="SAM" id="MobiDB-lite"/>
    </source>
</evidence>
<dbReference type="SUPFAM" id="SSF69349">
    <property type="entry name" value="Phage fibre proteins"/>
    <property type="match status" value="1"/>
</dbReference>
<keyword evidence="4" id="KW-1185">Reference proteome</keyword>